<feature type="transmembrane region" description="Helical" evidence="1">
    <location>
        <begin position="119"/>
        <end position="143"/>
    </location>
</feature>
<organism evidence="2">
    <name type="scientific">marine sediment metagenome</name>
    <dbReference type="NCBI Taxonomy" id="412755"/>
    <lineage>
        <taxon>unclassified sequences</taxon>
        <taxon>metagenomes</taxon>
        <taxon>ecological metagenomes</taxon>
    </lineage>
</organism>
<evidence type="ECO:0000256" key="1">
    <source>
        <dbReference type="SAM" id="Phobius"/>
    </source>
</evidence>
<comment type="caution">
    <text evidence="2">The sequence shown here is derived from an EMBL/GenBank/DDBJ whole genome shotgun (WGS) entry which is preliminary data.</text>
</comment>
<feature type="transmembrane region" description="Helical" evidence="1">
    <location>
        <begin position="164"/>
        <end position="184"/>
    </location>
</feature>
<keyword evidence="1" id="KW-1133">Transmembrane helix</keyword>
<protein>
    <recommendedName>
        <fullName evidence="3">7TM-DISM receptor extracellular domain-containing protein</fullName>
    </recommendedName>
</protein>
<proteinExistence type="predicted"/>
<accession>A0A0F9A945</accession>
<evidence type="ECO:0000313" key="2">
    <source>
        <dbReference type="EMBL" id="KKL06000.1"/>
    </source>
</evidence>
<name>A0A0F9A945_9ZZZZ</name>
<sequence length="243" mass="27903">MYQAVFLFIIFLVFRVITGVFLFRTWRETKKNNLLILVIFFFMNAFSLLFLVFGNLMLYDVNTILTMGVGLIFIDRTFYQDRKSPFKLLLALTLVLGTLTIISMAIFERSIIFQQNVAFLLHNIFVGADFVIFGIWSFIAASVSLKSFNSSDAVEPWVKSRYRLVKFYSICIILVGSLTIFTPVEGTVNWALLVILIANLLRIAGETIAWIMPNSLKKYLNRGYTSPDTSMELSEEEIMEGMR</sequence>
<keyword evidence="1" id="KW-0472">Membrane</keyword>
<feature type="transmembrane region" description="Helical" evidence="1">
    <location>
        <begin position="33"/>
        <end position="51"/>
    </location>
</feature>
<keyword evidence="1" id="KW-0812">Transmembrane</keyword>
<feature type="transmembrane region" description="Helical" evidence="1">
    <location>
        <begin position="57"/>
        <end position="74"/>
    </location>
</feature>
<gene>
    <name evidence="2" type="ORF">LCGC14_2600400</name>
</gene>
<reference evidence="2" key="1">
    <citation type="journal article" date="2015" name="Nature">
        <title>Complex archaea that bridge the gap between prokaryotes and eukaryotes.</title>
        <authorList>
            <person name="Spang A."/>
            <person name="Saw J.H."/>
            <person name="Jorgensen S.L."/>
            <person name="Zaremba-Niedzwiedzka K."/>
            <person name="Martijn J."/>
            <person name="Lind A.E."/>
            <person name="van Eijk R."/>
            <person name="Schleper C."/>
            <person name="Guy L."/>
            <person name="Ettema T.J."/>
        </authorList>
    </citation>
    <scope>NUCLEOTIDE SEQUENCE</scope>
</reference>
<dbReference type="AlphaFoldDB" id="A0A0F9A945"/>
<feature type="transmembrane region" description="Helical" evidence="1">
    <location>
        <begin position="86"/>
        <end position="107"/>
    </location>
</feature>
<dbReference type="EMBL" id="LAZR01043894">
    <property type="protein sequence ID" value="KKL06000.1"/>
    <property type="molecule type" value="Genomic_DNA"/>
</dbReference>
<feature type="transmembrane region" description="Helical" evidence="1">
    <location>
        <begin position="190"/>
        <end position="212"/>
    </location>
</feature>
<feature type="transmembrane region" description="Helical" evidence="1">
    <location>
        <begin position="6"/>
        <end position="26"/>
    </location>
</feature>
<evidence type="ECO:0008006" key="3">
    <source>
        <dbReference type="Google" id="ProtNLM"/>
    </source>
</evidence>